<keyword evidence="2" id="KW-1185">Reference proteome</keyword>
<proteinExistence type="predicted"/>
<gene>
    <name evidence="1" type="ORF">L6452_40259</name>
</gene>
<comment type="caution">
    <text evidence="1">The sequence shown here is derived from an EMBL/GenBank/DDBJ whole genome shotgun (WGS) entry which is preliminary data.</text>
</comment>
<evidence type="ECO:0000313" key="2">
    <source>
        <dbReference type="Proteomes" id="UP001055879"/>
    </source>
</evidence>
<organism evidence="1 2">
    <name type="scientific">Arctium lappa</name>
    <name type="common">Greater burdock</name>
    <name type="synonym">Lappa major</name>
    <dbReference type="NCBI Taxonomy" id="4217"/>
    <lineage>
        <taxon>Eukaryota</taxon>
        <taxon>Viridiplantae</taxon>
        <taxon>Streptophyta</taxon>
        <taxon>Embryophyta</taxon>
        <taxon>Tracheophyta</taxon>
        <taxon>Spermatophyta</taxon>
        <taxon>Magnoliopsida</taxon>
        <taxon>eudicotyledons</taxon>
        <taxon>Gunneridae</taxon>
        <taxon>Pentapetalae</taxon>
        <taxon>asterids</taxon>
        <taxon>campanulids</taxon>
        <taxon>Asterales</taxon>
        <taxon>Asteraceae</taxon>
        <taxon>Carduoideae</taxon>
        <taxon>Cardueae</taxon>
        <taxon>Arctiinae</taxon>
        <taxon>Arctium</taxon>
    </lineage>
</organism>
<reference evidence="2" key="1">
    <citation type="journal article" date="2022" name="Mol. Ecol. Resour.">
        <title>The genomes of chicory, endive, great burdock and yacon provide insights into Asteraceae palaeo-polyploidization history and plant inulin production.</title>
        <authorList>
            <person name="Fan W."/>
            <person name="Wang S."/>
            <person name="Wang H."/>
            <person name="Wang A."/>
            <person name="Jiang F."/>
            <person name="Liu H."/>
            <person name="Zhao H."/>
            <person name="Xu D."/>
            <person name="Zhang Y."/>
        </authorList>
    </citation>
    <scope>NUCLEOTIDE SEQUENCE [LARGE SCALE GENOMIC DNA]</scope>
    <source>
        <strain evidence="2">cv. Niubang</strain>
    </source>
</reference>
<name>A0ACB8XMM0_ARCLA</name>
<accession>A0ACB8XMM0</accession>
<reference evidence="1 2" key="2">
    <citation type="journal article" date="2022" name="Mol. Ecol. Resour.">
        <title>The genomes of chicory, endive, great burdock and yacon provide insights into Asteraceae paleo-polyploidization history and plant inulin production.</title>
        <authorList>
            <person name="Fan W."/>
            <person name="Wang S."/>
            <person name="Wang H."/>
            <person name="Wang A."/>
            <person name="Jiang F."/>
            <person name="Liu H."/>
            <person name="Zhao H."/>
            <person name="Xu D."/>
            <person name="Zhang Y."/>
        </authorList>
    </citation>
    <scope>NUCLEOTIDE SEQUENCE [LARGE SCALE GENOMIC DNA]</scope>
    <source>
        <strain evidence="2">cv. Niubang</strain>
    </source>
</reference>
<dbReference type="EMBL" id="CM042062">
    <property type="protein sequence ID" value="KAI3669039.1"/>
    <property type="molecule type" value="Genomic_DNA"/>
</dbReference>
<protein>
    <submittedName>
        <fullName evidence="1">Uncharacterized protein</fullName>
    </submittedName>
</protein>
<sequence length="86" mass="9845">MIWPQHLNEWRRVWNHLLAQKQWNADWELMIVGINQVQFIRIASQSLDFFFGKMASKIEGRGVVTASPTIEGLSICCSGVDDRGRG</sequence>
<evidence type="ECO:0000313" key="1">
    <source>
        <dbReference type="EMBL" id="KAI3669039.1"/>
    </source>
</evidence>
<dbReference type="Proteomes" id="UP001055879">
    <property type="component" value="Linkage Group LG16"/>
</dbReference>